<proteinExistence type="predicted"/>
<protein>
    <submittedName>
        <fullName evidence="2">Uncharacterized protein</fullName>
    </submittedName>
</protein>
<organism evidence="2 3">
    <name type="scientific">Penaeus vannamei</name>
    <name type="common">Whiteleg shrimp</name>
    <name type="synonym">Litopenaeus vannamei</name>
    <dbReference type="NCBI Taxonomy" id="6689"/>
    <lineage>
        <taxon>Eukaryota</taxon>
        <taxon>Metazoa</taxon>
        <taxon>Ecdysozoa</taxon>
        <taxon>Arthropoda</taxon>
        <taxon>Crustacea</taxon>
        <taxon>Multicrustacea</taxon>
        <taxon>Malacostraca</taxon>
        <taxon>Eumalacostraca</taxon>
        <taxon>Eucarida</taxon>
        <taxon>Decapoda</taxon>
        <taxon>Dendrobranchiata</taxon>
        <taxon>Penaeoidea</taxon>
        <taxon>Penaeidae</taxon>
        <taxon>Penaeus</taxon>
    </lineage>
</organism>
<dbReference type="EMBL" id="QCYY01002723">
    <property type="protein sequence ID" value="ROT68034.1"/>
    <property type="molecule type" value="Genomic_DNA"/>
</dbReference>
<name>A0A423SV10_PENVA</name>
<reference evidence="2 3" key="2">
    <citation type="submission" date="2019-01" db="EMBL/GenBank/DDBJ databases">
        <title>The decoding of complex shrimp genome reveals the adaptation for benthos swimmer, frequently molting mechanism and breeding impact on genome.</title>
        <authorList>
            <person name="Sun Y."/>
            <person name="Gao Y."/>
            <person name="Yu Y."/>
        </authorList>
    </citation>
    <scope>NUCLEOTIDE SEQUENCE [LARGE SCALE GENOMIC DNA]</scope>
    <source>
        <tissue evidence="2">Muscle</tissue>
    </source>
</reference>
<keyword evidence="3" id="KW-1185">Reference proteome</keyword>
<gene>
    <name evidence="2" type="ORF">C7M84_013813</name>
</gene>
<evidence type="ECO:0000313" key="2">
    <source>
        <dbReference type="EMBL" id="ROT68034.1"/>
    </source>
</evidence>
<evidence type="ECO:0000313" key="3">
    <source>
        <dbReference type="Proteomes" id="UP000283509"/>
    </source>
</evidence>
<feature type="region of interest" description="Disordered" evidence="1">
    <location>
        <begin position="128"/>
        <end position="149"/>
    </location>
</feature>
<comment type="caution">
    <text evidence="2">The sequence shown here is derived from an EMBL/GenBank/DDBJ whole genome shotgun (WGS) entry which is preliminary data.</text>
</comment>
<dbReference type="Proteomes" id="UP000283509">
    <property type="component" value="Unassembled WGS sequence"/>
</dbReference>
<sequence length="149" mass="15064">MGGVPCSIGGGSFGSCNGDVLTASSRDSLLGHRAKQGDMMDSFRAEDTTLPILGIQKLGETPGRHVVLEGMRPLGTALSTSCSSFRGGVPTGALGTVGGLASLTGTTGLIETPSTSASHLLQVTLIPEEAGKDRSPSRVPRISEGVSVL</sequence>
<dbReference type="AlphaFoldDB" id="A0A423SV10"/>
<accession>A0A423SV10</accession>
<evidence type="ECO:0000256" key="1">
    <source>
        <dbReference type="SAM" id="MobiDB-lite"/>
    </source>
</evidence>
<reference evidence="2 3" key="1">
    <citation type="submission" date="2018-04" db="EMBL/GenBank/DDBJ databases">
        <authorList>
            <person name="Zhang X."/>
            <person name="Yuan J."/>
            <person name="Li F."/>
            <person name="Xiang J."/>
        </authorList>
    </citation>
    <scope>NUCLEOTIDE SEQUENCE [LARGE SCALE GENOMIC DNA]</scope>
    <source>
        <tissue evidence="2">Muscle</tissue>
    </source>
</reference>